<dbReference type="Proteomes" id="UP000509302">
    <property type="component" value="Chromosome"/>
</dbReference>
<dbReference type="AlphaFoldDB" id="A0A7H9ARL0"/>
<dbReference type="KEGG" id="cagg:HYG79_12105"/>
<dbReference type="RefSeq" id="WP_179242342.1">
    <property type="nucleotide sequence ID" value="NZ_CP058595.1"/>
</dbReference>
<organism evidence="1 2">
    <name type="scientific">Costertonia aggregata</name>
    <dbReference type="NCBI Taxonomy" id="343403"/>
    <lineage>
        <taxon>Bacteria</taxon>
        <taxon>Pseudomonadati</taxon>
        <taxon>Bacteroidota</taxon>
        <taxon>Flavobacteriia</taxon>
        <taxon>Flavobacteriales</taxon>
        <taxon>Flavobacteriaceae</taxon>
        <taxon>Costertonia</taxon>
    </lineage>
</organism>
<reference evidence="1 2" key="1">
    <citation type="journal article" date="2006" name="Int. J. Syst. Evol. Microbiol.">
        <title>Costertonia aggregata gen. nov., sp. nov., a mesophilic marine bacterium of the family Flavobacteriaceae, isolated from a mature biofilm.</title>
        <authorList>
            <person name="Kwon K.K."/>
            <person name="Lee Y.K."/>
            <person name="Lee H.K."/>
        </authorList>
    </citation>
    <scope>NUCLEOTIDE SEQUENCE [LARGE SCALE GENOMIC DNA]</scope>
    <source>
        <strain evidence="1 2">KCCM 42265</strain>
    </source>
</reference>
<keyword evidence="2" id="KW-1185">Reference proteome</keyword>
<proteinExistence type="predicted"/>
<accession>A0A7H9ARL0</accession>
<sequence length="89" mass="10483">MVFIPRFEADTVNLSLYDELNDRTYPYQLAAIYLDGLMEVELTHTFSEGEMYSFEVSDNGDNLMYRGKIFITEQTDLQNYSTHPDFLYD</sequence>
<dbReference type="EMBL" id="CP058595">
    <property type="protein sequence ID" value="QLG46056.1"/>
    <property type="molecule type" value="Genomic_DNA"/>
</dbReference>
<evidence type="ECO:0000313" key="1">
    <source>
        <dbReference type="EMBL" id="QLG46056.1"/>
    </source>
</evidence>
<evidence type="ECO:0000313" key="2">
    <source>
        <dbReference type="Proteomes" id="UP000509302"/>
    </source>
</evidence>
<gene>
    <name evidence="1" type="ORF">HYG79_12105</name>
</gene>
<protein>
    <submittedName>
        <fullName evidence="1">Uncharacterized protein</fullName>
    </submittedName>
</protein>
<name>A0A7H9ARL0_9FLAO</name>